<evidence type="ECO:0000313" key="3">
    <source>
        <dbReference type="EMBL" id="UYQ94274.1"/>
    </source>
</evidence>
<feature type="domain" description="Putative auto-transporter adhesin head GIN" evidence="2">
    <location>
        <begin position="46"/>
        <end position="227"/>
    </location>
</feature>
<sequence>MKTREALYYWIPFALMALFFSSFKQGREKVNGNGNVKKENRSHDSFSGIATSGNYKVYIKQGNSYSVQIEAEDNLLPYIETKVEGNSLGIGTKRGFNIHPTKQINVYITLKELKELAASGKGGFYSEGQLRSNKLEVAFSGSLETDLDVETGSLEISNSGSGKMKFRGKADKTEIAISGSCAVEAEGLSTNNTEIAISGSGDVRIRAEKKLDVAISGAGNVTYTGNAAVSQHVSGRGTIKKG</sequence>
<dbReference type="Gene3D" id="2.160.20.120">
    <property type="match status" value="1"/>
</dbReference>
<dbReference type="RefSeq" id="WP_264282197.1">
    <property type="nucleotide sequence ID" value="NZ_CP107006.1"/>
</dbReference>
<dbReference type="InterPro" id="IPR021255">
    <property type="entry name" value="DUF2807"/>
</dbReference>
<evidence type="ECO:0000259" key="2">
    <source>
        <dbReference type="Pfam" id="PF10988"/>
    </source>
</evidence>
<evidence type="ECO:0000313" key="4">
    <source>
        <dbReference type="Proteomes" id="UP001162741"/>
    </source>
</evidence>
<organism evidence="3 4">
    <name type="scientific">Chitinophaga horti</name>
    <dbReference type="NCBI Taxonomy" id="2920382"/>
    <lineage>
        <taxon>Bacteria</taxon>
        <taxon>Pseudomonadati</taxon>
        <taxon>Bacteroidota</taxon>
        <taxon>Chitinophagia</taxon>
        <taxon>Chitinophagales</taxon>
        <taxon>Chitinophagaceae</taxon>
        <taxon>Chitinophaga</taxon>
    </lineage>
</organism>
<feature type="transmembrane region" description="Helical" evidence="1">
    <location>
        <begin position="6"/>
        <end position="23"/>
    </location>
</feature>
<keyword evidence="1" id="KW-0812">Transmembrane</keyword>
<gene>
    <name evidence="3" type="ORF">MKQ68_04105</name>
</gene>
<accession>A0ABY6J7K3</accession>
<keyword evidence="1" id="KW-0472">Membrane</keyword>
<dbReference type="PANTHER" id="PTHR39200:SF1">
    <property type="entry name" value="AUTO-TRANSPORTER ADHESIN HEAD GIN DOMAIN-CONTAINING PROTEIN-RELATED"/>
    <property type="match status" value="1"/>
</dbReference>
<protein>
    <submittedName>
        <fullName evidence="3">DUF2807 domain-containing protein</fullName>
    </submittedName>
</protein>
<keyword evidence="1" id="KW-1133">Transmembrane helix</keyword>
<evidence type="ECO:0000256" key="1">
    <source>
        <dbReference type="SAM" id="Phobius"/>
    </source>
</evidence>
<name>A0ABY6J7K3_9BACT</name>
<dbReference type="Proteomes" id="UP001162741">
    <property type="component" value="Chromosome"/>
</dbReference>
<dbReference type="PANTHER" id="PTHR39200">
    <property type="entry name" value="HYPOTHETICAL EXPORTED PROTEIN"/>
    <property type="match status" value="1"/>
</dbReference>
<reference evidence="3" key="1">
    <citation type="submission" date="2022-10" db="EMBL/GenBank/DDBJ databases">
        <title>Chitinophaga sp. nov., isolated from soil.</title>
        <authorList>
            <person name="Jeon C.O."/>
        </authorList>
    </citation>
    <scope>NUCLEOTIDE SEQUENCE</scope>
    <source>
        <strain evidence="3">R8</strain>
    </source>
</reference>
<keyword evidence="4" id="KW-1185">Reference proteome</keyword>
<dbReference type="EMBL" id="CP107006">
    <property type="protein sequence ID" value="UYQ94274.1"/>
    <property type="molecule type" value="Genomic_DNA"/>
</dbReference>
<proteinExistence type="predicted"/>
<dbReference type="Pfam" id="PF10988">
    <property type="entry name" value="DUF2807"/>
    <property type="match status" value="1"/>
</dbReference>